<organism evidence="1 2">
    <name type="scientific">Stutzerimonas kirkiae</name>
    <dbReference type="NCBI Taxonomy" id="2211392"/>
    <lineage>
        <taxon>Bacteria</taxon>
        <taxon>Pseudomonadati</taxon>
        <taxon>Pseudomonadota</taxon>
        <taxon>Gammaproteobacteria</taxon>
        <taxon>Pseudomonadales</taxon>
        <taxon>Pseudomonadaceae</taxon>
        <taxon>Stutzerimonas</taxon>
    </lineage>
</organism>
<evidence type="ECO:0000313" key="1">
    <source>
        <dbReference type="EMBL" id="TBV00019.1"/>
    </source>
</evidence>
<name>A0A4Q9REA1_9GAMM</name>
<dbReference type="AlphaFoldDB" id="A0A4Q9REA1"/>
<evidence type="ECO:0000313" key="2">
    <source>
        <dbReference type="Proteomes" id="UP000292639"/>
    </source>
</evidence>
<comment type="caution">
    <text evidence="1">The sequence shown here is derived from an EMBL/GenBank/DDBJ whole genome shotgun (WGS) entry which is preliminary data.</text>
</comment>
<reference evidence="1 2" key="1">
    <citation type="submission" date="2018-06" db="EMBL/GenBank/DDBJ databases">
        <title>Three novel Pseudomonas species isolated from symptomatic oak.</title>
        <authorList>
            <person name="Bueno-Gonzalez V."/>
            <person name="Brady C."/>
        </authorList>
    </citation>
    <scope>NUCLEOTIDE SEQUENCE [LARGE SCALE GENOMIC DNA]</scope>
    <source>
        <strain evidence="1 2">P17C</strain>
    </source>
</reference>
<protein>
    <submittedName>
        <fullName evidence="1">Uncharacterized protein</fullName>
    </submittedName>
</protein>
<dbReference type="Gene3D" id="2.20.110.10">
    <property type="entry name" value="Histone H3 K4-specific methyltransferase SET7/9 N-terminal domain"/>
    <property type="match status" value="1"/>
</dbReference>
<dbReference type="SUPFAM" id="SSF82185">
    <property type="entry name" value="Histone H3 K4-specific methyltransferase SET7/9 N-terminal domain"/>
    <property type="match status" value="1"/>
</dbReference>
<proteinExistence type="predicted"/>
<dbReference type="PROSITE" id="PS51257">
    <property type="entry name" value="PROKAR_LIPOPROTEIN"/>
    <property type="match status" value="1"/>
</dbReference>
<dbReference type="EMBL" id="QJUP01000001">
    <property type="protein sequence ID" value="TBV00019.1"/>
    <property type="molecule type" value="Genomic_DNA"/>
</dbReference>
<accession>A0A4Q9REA1</accession>
<dbReference type="Proteomes" id="UP000292639">
    <property type="component" value="Unassembled WGS sequence"/>
</dbReference>
<gene>
    <name evidence="1" type="ORF">DNJ96_01655</name>
</gene>
<keyword evidence="2" id="KW-1185">Reference proteome</keyword>
<sequence length="412" mass="46089">MRNTPYSQKKQPIMKKSIIAFLIAASIAGCRSEIDHAETVIRNGLVYKYGDTDPFSGQVLNIPSGLPGISALCNSTIEKGRNSGQSECFYNGQKVYEVEYRAGNKDGAERVFDAKTGNKISVKNWKNGRQDGVEEQYLNGNLVSKKAYKDGKPDGEDTRWSGDGKTVLTKLTWHAGNKQDGFLEDSEGKYNYLNGQLHGTQLKYGYIVGKLKRYTSAEENYGNGKLDGVQKKFVNILHTDIVQQESEIIYDKGVALSGWMKKFDSVNGTVIQEIKLTQSPHRSDEDFYSGYPGNLVPDGVLKREDAEDEEVWANGVKVKYSYNYGEPSFHVLESTTPRETYREVSSAEYIAYGVSPFHEPSIAKNQPSSISNSESCINDWITAYRNEVGEDALVTSEQFGEWDDWCSEGKHP</sequence>